<evidence type="ECO:0008006" key="4">
    <source>
        <dbReference type="Google" id="ProtNLM"/>
    </source>
</evidence>
<keyword evidence="3" id="KW-1185">Reference proteome</keyword>
<dbReference type="InterPro" id="IPR038832">
    <property type="entry name" value="CDCA3"/>
</dbReference>
<dbReference type="PANTHER" id="PTHR34756:SF1">
    <property type="entry name" value="CELL DIVISION CYCLE-ASSOCIATED PROTEIN 3"/>
    <property type="match status" value="1"/>
</dbReference>
<feature type="compositionally biased region" description="Polar residues" evidence="1">
    <location>
        <begin position="205"/>
        <end position="215"/>
    </location>
</feature>
<dbReference type="FunCoup" id="G3SYE4">
    <property type="interactions" value="11"/>
</dbReference>
<sequence length="268" mass="28888">MGLAKSVPATPARPPPHNKHLARVADPRSPSAGILRTPIQVESSPQPSLPSGKQLEGPSQTQDSDPRSPTLGIARTPMKSSTSEPRSPLAKQLSEVFDTKAPKSNLSPEPVLPLETPSSSELDLLLGTQLSLEDQMPSLSQTELTSKQVFSKEEAGQPTETPVASQGSDKPLRDPETPRSSGSKRNNRWKPNGKVLGRSPLTILQDDNSPGTLTPRQGKRPSPLSENVRELKEGAILGTGRLLKTGGRAWEQGQDHDKENQHFPLVEN</sequence>
<protein>
    <recommendedName>
        <fullName evidence="4">Cell division cycle associated 3</fullName>
    </recommendedName>
</protein>
<reference evidence="2" key="2">
    <citation type="submission" date="2025-08" db="UniProtKB">
        <authorList>
            <consortium name="Ensembl"/>
        </authorList>
    </citation>
    <scope>IDENTIFICATION</scope>
    <source>
        <strain evidence="2">Isolate ISIS603380</strain>
    </source>
</reference>
<dbReference type="eggNOG" id="ENOG502S7V2">
    <property type="taxonomic scope" value="Eukaryota"/>
</dbReference>
<evidence type="ECO:0000313" key="2">
    <source>
        <dbReference type="Ensembl" id="ENSLAFP00000005511.2"/>
    </source>
</evidence>
<organism evidence="2 3">
    <name type="scientific">Loxodonta africana</name>
    <name type="common">African elephant</name>
    <dbReference type="NCBI Taxonomy" id="9785"/>
    <lineage>
        <taxon>Eukaryota</taxon>
        <taxon>Metazoa</taxon>
        <taxon>Chordata</taxon>
        <taxon>Craniata</taxon>
        <taxon>Vertebrata</taxon>
        <taxon>Euteleostomi</taxon>
        <taxon>Mammalia</taxon>
        <taxon>Eutheria</taxon>
        <taxon>Afrotheria</taxon>
        <taxon>Proboscidea</taxon>
        <taxon>Elephantidae</taxon>
        <taxon>Loxodonta</taxon>
    </lineage>
</organism>
<dbReference type="Ensembl" id="ENSLAFT00000006566.2">
    <property type="protein sequence ID" value="ENSLAFP00000005511.2"/>
    <property type="gene ID" value="ENSLAFG00000006567.2"/>
</dbReference>
<reference evidence="2" key="3">
    <citation type="submission" date="2025-09" db="UniProtKB">
        <authorList>
            <consortium name="Ensembl"/>
        </authorList>
    </citation>
    <scope>IDENTIFICATION</scope>
    <source>
        <strain evidence="2">Isolate ISIS603380</strain>
    </source>
</reference>
<dbReference type="HOGENOM" id="CLU_091723_0_0_1"/>
<dbReference type="GeneTree" id="ENSGT00390000017343"/>
<dbReference type="STRING" id="9785.ENSLAFP00000005511"/>
<feature type="compositionally biased region" description="Polar residues" evidence="1">
    <location>
        <begin position="40"/>
        <end position="63"/>
    </location>
</feature>
<feature type="region of interest" description="Disordered" evidence="1">
    <location>
        <begin position="1"/>
        <end position="233"/>
    </location>
</feature>
<reference evidence="2 3" key="1">
    <citation type="submission" date="2009-06" db="EMBL/GenBank/DDBJ databases">
        <title>The Genome Sequence of Loxodonta africana (African elephant).</title>
        <authorList>
            <person name="Di Palma F."/>
            <person name="Heiman D."/>
            <person name="Young S."/>
            <person name="Johnson J."/>
            <person name="Lander E.S."/>
            <person name="Lindblad-Toh K."/>
        </authorList>
    </citation>
    <scope>NUCLEOTIDE SEQUENCE [LARGE SCALE GENOMIC DNA]</scope>
    <source>
        <strain evidence="2 3">Isolate ISIS603380</strain>
    </source>
</reference>
<evidence type="ECO:0000313" key="3">
    <source>
        <dbReference type="Proteomes" id="UP000007646"/>
    </source>
</evidence>
<feature type="compositionally biased region" description="Polar residues" evidence="1">
    <location>
        <begin position="128"/>
        <end position="149"/>
    </location>
</feature>
<dbReference type="PANTHER" id="PTHR34756">
    <property type="entry name" value="CELL DIVISION CYCLE-ASSOCIATED PROTEIN 3"/>
    <property type="match status" value="1"/>
</dbReference>
<dbReference type="OMA" id="KITGRAW"/>
<feature type="compositionally biased region" description="Polar residues" evidence="1">
    <location>
        <begin position="158"/>
        <end position="168"/>
    </location>
</feature>
<dbReference type="AlphaFoldDB" id="G3SYE4"/>
<feature type="region of interest" description="Disordered" evidence="1">
    <location>
        <begin position="246"/>
        <end position="268"/>
    </location>
</feature>
<proteinExistence type="predicted"/>
<name>G3SYE4_LOXAF</name>
<dbReference type="Proteomes" id="UP000007646">
    <property type="component" value="Unassembled WGS sequence"/>
</dbReference>
<dbReference type="InParanoid" id="G3SYE4"/>
<evidence type="ECO:0000256" key="1">
    <source>
        <dbReference type="SAM" id="MobiDB-lite"/>
    </source>
</evidence>
<accession>G3SYE4</accession>